<evidence type="ECO:0000313" key="1">
    <source>
        <dbReference type="EMBL" id="BAN64878.1"/>
    </source>
</evidence>
<organism evidence="1">
    <name type="scientific">Babesia bovis</name>
    <dbReference type="NCBI Taxonomy" id="5865"/>
    <lineage>
        <taxon>Eukaryota</taxon>
        <taxon>Sar</taxon>
        <taxon>Alveolata</taxon>
        <taxon>Apicomplexa</taxon>
        <taxon>Aconoidasida</taxon>
        <taxon>Piroplasmida</taxon>
        <taxon>Babesiidae</taxon>
        <taxon>Babesia</taxon>
    </lineage>
</organism>
<dbReference type="EMBL" id="AK441084">
    <property type="protein sequence ID" value="BAN64878.1"/>
    <property type="molecule type" value="mRNA"/>
</dbReference>
<dbReference type="AlphaFoldDB" id="S6B0M1"/>
<proteinExistence type="evidence at transcript level"/>
<name>S6B0M1_BABBO</name>
<accession>S6B0M1</accession>
<reference evidence="1" key="1">
    <citation type="journal article" date="2014" name="BMC Genomics">
        <title>The Babesia bovis gene and promoter model: an update from full-length EST analysis.</title>
        <authorList>
            <person name="Yamagishi J."/>
            <person name="Wakaguri H."/>
            <person name="Yokoyama N."/>
            <person name="Yamashita R."/>
            <person name="Suzuki Y."/>
            <person name="Xuan X."/>
            <person name="Igarashi I."/>
        </authorList>
    </citation>
    <scope>NUCLEOTIDE SEQUENCE</scope>
    <source>
        <strain evidence="1">Texas</strain>
    </source>
</reference>
<sequence>MRVVRITHHSIMNNTTYAFTWHKRFFLEHPYGDHRHTLYVPNKTTKQNSSGITKTHLAAPYQQAI</sequence>
<protein>
    <submittedName>
        <fullName evidence="1">Uncharacterized protein</fullName>
    </submittedName>
</protein>